<dbReference type="GO" id="GO:0046872">
    <property type="term" value="F:metal ion binding"/>
    <property type="evidence" value="ECO:0007669"/>
    <property type="project" value="UniProtKB-KW"/>
</dbReference>
<dbReference type="Pfam" id="PF00293">
    <property type="entry name" value="NUDIX"/>
    <property type="match status" value="1"/>
</dbReference>
<dbReference type="NCBIfam" id="NF001299">
    <property type="entry name" value="PRK00241.1"/>
    <property type="match status" value="1"/>
</dbReference>
<dbReference type="AlphaFoldDB" id="A0A6J4MFD5"/>
<dbReference type="Pfam" id="PF09296">
    <property type="entry name" value="NUDIX-like"/>
    <property type="match status" value="1"/>
</dbReference>
<comment type="cofactor">
    <cofactor evidence="2">
        <name>Zn(2+)</name>
        <dbReference type="ChEBI" id="CHEBI:29105"/>
    </cofactor>
</comment>
<protein>
    <recommendedName>
        <fullName evidence="4">NAD(+) diphosphatase</fullName>
        <ecNumber evidence="4">3.6.1.22</ecNumber>
    </recommendedName>
</protein>
<evidence type="ECO:0000256" key="6">
    <source>
        <dbReference type="ARBA" id="ARBA00022801"/>
    </source>
</evidence>
<comment type="similarity">
    <text evidence="3">Belongs to the Nudix hydrolase family. NudC subfamily.</text>
</comment>
<dbReference type="Gene3D" id="3.90.79.10">
    <property type="entry name" value="Nucleoside Triphosphate Pyrophosphohydrolase"/>
    <property type="match status" value="1"/>
</dbReference>
<comment type="catalytic activity">
    <reaction evidence="9">
        <text>a 5'-end NAD(+)-phospho-ribonucleoside in mRNA + H2O = a 5'-end phospho-adenosine-phospho-ribonucleoside in mRNA + beta-nicotinamide D-ribonucleotide + 2 H(+)</text>
        <dbReference type="Rhea" id="RHEA:60876"/>
        <dbReference type="Rhea" id="RHEA-COMP:15698"/>
        <dbReference type="Rhea" id="RHEA-COMP:15719"/>
        <dbReference type="ChEBI" id="CHEBI:14649"/>
        <dbReference type="ChEBI" id="CHEBI:15377"/>
        <dbReference type="ChEBI" id="CHEBI:15378"/>
        <dbReference type="ChEBI" id="CHEBI:144029"/>
        <dbReference type="ChEBI" id="CHEBI:144051"/>
    </reaction>
    <physiologicalReaction direction="left-to-right" evidence="9">
        <dbReference type="Rhea" id="RHEA:60877"/>
    </physiologicalReaction>
</comment>
<evidence type="ECO:0000256" key="3">
    <source>
        <dbReference type="ARBA" id="ARBA00009595"/>
    </source>
</evidence>
<dbReference type="PROSITE" id="PS00893">
    <property type="entry name" value="NUDIX_BOX"/>
    <property type="match status" value="1"/>
</dbReference>
<keyword evidence="8" id="KW-0520">NAD</keyword>
<evidence type="ECO:0000256" key="10">
    <source>
        <dbReference type="SAM" id="MobiDB-lite"/>
    </source>
</evidence>
<dbReference type="EMBL" id="CADCUB010000162">
    <property type="protein sequence ID" value="CAA9356591.1"/>
    <property type="molecule type" value="Genomic_DNA"/>
</dbReference>
<feature type="domain" description="Nudix hydrolase" evidence="11">
    <location>
        <begin position="159"/>
        <end position="287"/>
    </location>
</feature>
<dbReference type="InterPro" id="IPR020084">
    <property type="entry name" value="NUDIX_hydrolase_CS"/>
</dbReference>
<evidence type="ECO:0000256" key="9">
    <source>
        <dbReference type="ARBA" id="ARBA00023679"/>
    </source>
</evidence>
<dbReference type="Pfam" id="PF09297">
    <property type="entry name" value="Zn_ribbon_NUD"/>
    <property type="match status" value="1"/>
</dbReference>
<organism evidence="12">
    <name type="scientific">uncultured Frankineae bacterium</name>
    <dbReference type="NCBI Taxonomy" id="437475"/>
    <lineage>
        <taxon>Bacteria</taxon>
        <taxon>Bacillati</taxon>
        <taxon>Actinomycetota</taxon>
        <taxon>Actinomycetes</taxon>
        <taxon>Frankiales</taxon>
        <taxon>environmental samples</taxon>
    </lineage>
</organism>
<proteinExistence type="inferred from homology"/>
<dbReference type="PANTHER" id="PTHR42904:SF6">
    <property type="entry name" value="NAD-CAPPED RNA HYDROLASE NUDT12"/>
    <property type="match status" value="1"/>
</dbReference>
<evidence type="ECO:0000256" key="7">
    <source>
        <dbReference type="ARBA" id="ARBA00022842"/>
    </source>
</evidence>
<dbReference type="SUPFAM" id="SSF55811">
    <property type="entry name" value="Nudix"/>
    <property type="match status" value="1"/>
</dbReference>
<dbReference type="InterPro" id="IPR015797">
    <property type="entry name" value="NUDIX_hydrolase-like_dom_sf"/>
</dbReference>
<evidence type="ECO:0000259" key="11">
    <source>
        <dbReference type="PROSITE" id="PS51462"/>
    </source>
</evidence>
<evidence type="ECO:0000256" key="2">
    <source>
        <dbReference type="ARBA" id="ARBA00001947"/>
    </source>
</evidence>
<keyword evidence="5" id="KW-0479">Metal-binding</keyword>
<dbReference type="GO" id="GO:0019677">
    <property type="term" value="P:NAD+ catabolic process"/>
    <property type="evidence" value="ECO:0007669"/>
    <property type="project" value="TreeGrafter"/>
</dbReference>
<reference evidence="12" key="1">
    <citation type="submission" date="2020-02" db="EMBL/GenBank/DDBJ databases">
        <authorList>
            <person name="Meier V. D."/>
        </authorList>
    </citation>
    <scope>NUCLEOTIDE SEQUENCE</scope>
    <source>
        <strain evidence="12">AVDCRST_MAG07</strain>
    </source>
</reference>
<dbReference type="InterPro" id="IPR049734">
    <property type="entry name" value="NudC-like_C"/>
</dbReference>
<dbReference type="PROSITE" id="PS51462">
    <property type="entry name" value="NUDIX"/>
    <property type="match status" value="1"/>
</dbReference>
<dbReference type="InterPro" id="IPR050241">
    <property type="entry name" value="NAD-cap_RNA_hydrolase_NudC"/>
</dbReference>
<dbReference type="InterPro" id="IPR015375">
    <property type="entry name" value="NADH_PPase-like_N"/>
</dbReference>
<dbReference type="InterPro" id="IPR000086">
    <property type="entry name" value="NUDIX_hydrolase_dom"/>
</dbReference>
<name>A0A6J4MFD5_9ACTN</name>
<accession>A0A6J4MFD5</accession>
<feature type="compositionally biased region" description="Basic and acidic residues" evidence="10">
    <location>
        <begin position="18"/>
        <end position="29"/>
    </location>
</feature>
<dbReference type="GO" id="GO:0035529">
    <property type="term" value="F:NADH pyrophosphatase activity"/>
    <property type="evidence" value="ECO:0007669"/>
    <property type="project" value="TreeGrafter"/>
</dbReference>
<dbReference type="GO" id="GO:0006742">
    <property type="term" value="P:NADP+ catabolic process"/>
    <property type="evidence" value="ECO:0007669"/>
    <property type="project" value="TreeGrafter"/>
</dbReference>
<dbReference type="GO" id="GO:0005829">
    <property type="term" value="C:cytosol"/>
    <property type="evidence" value="ECO:0007669"/>
    <property type="project" value="TreeGrafter"/>
</dbReference>
<evidence type="ECO:0000256" key="5">
    <source>
        <dbReference type="ARBA" id="ARBA00022723"/>
    </source>
</evidence>
<dbReference type="Gene3D" id="3.90.79.20">
    <property type="match status" value="1"/>
</dbReference>
<evidence type="ECO:0000256" key="1">
    <source>
        <dbReference type="ARBA" id="ARBA00001946"/>
    </source>
</evidence>
<sequence length="301" mass="32114">MSSGAAPARRTPGLSRSTVDRDAGTRDDPQALTEAWESARVLVVEDGSATVLEQDRPRLVLVPSAEAPDGDRLYLGTDDDGPLFAVAGPVPRRLGGRALGLREVGVLLDDHDAGLLVHAVGLTNWHAAHPRCARCGAPTEVVRGGAVRRCPEDGSEHFPRTDPAVIMLVHDGGDRCVLGRQASWPPGRFSTLAGFVEPGESAEQAVVREVDEEAGIAVTDLEYVTSQPWPFPSSLMLAFRARAVDPTAEPAARDGELAEVRWFSRDEVRAAGRWGTASGLQTPPSVSVAWHLITGWAEGED</sequence>
<dbReference type="CDD" id="cd03429">
    <property type="entry name" value="NUDIX_NADH_pyrophosphatase_Nudt13"/>
    <property type="match status" value="1"/>
</dbReference>
<keyword evidence="6 12" id="KW-0378">Hydrolase</keyword>
<dbReference type="InterPro" id="IPR015376">
    <property type="entry name" value="Znr_NADH_PPase"/>
</dbReference>
<evidence type="ECO:0000256" key="8">
    <source>
        <dbReference type="ARBA" id="ARBA00023027"/>
    </source>
</evidence>
<evidence type="ECO:0000256" key="4">
    <source>
        <dbReference type="ARBA" id="ARBA00012381"/>
    </source>
</evidence>
<dbReference type="EC" id="3.6.1.22" evidence="4"/>
<feature type="region of interest" description="Disordered" evidence="10">
    <location>
        <begin position="1"/>
        <end position="32"/>
    </location>
</feature>
<dbReference type="PANTHER" id="PTHR42904">
    <property type="entry name" value="NUDIX HYDROLASE, NUDC SUBFAMILY"/>
    <property type="match status" value="1"/>
</dbReference>
<evidence type="ECO:0000313" key="12">
    <source>
        <dbReference type="EMBL" id="CAA9356591.1"/>
    </source>
</evidence>
<keyword evidence="7" id="KW-0460">Magnesium</keyword>
<gene>
    <name evidence="12" type="ORF">AVDCRST_MAG07-3405</name>
</gene>
<comment type="cofactor">
    <cofactor evidence="1">
        <name>Mg(2+)</name>
        <dbReference type="ChEBI" id="CHEBI:18420"/>
    </cofactor>
</comment>